<dbReference type="InterPro" id="IPR006089">
    <property type="entry name" value="Acyl-CoA_DH_CS"/>
</dbReference>
<dbReference type="PANTHER" id="PTHR43292:SF4">
    <property type="entry name" value="ACYL-COA DEHYDROGENASE FADE34"/>
    <property type="match status" value="1"/>
</dbReference>
<dbReference type="GO" id="GO:0005886">
    <property type="term" value="C:plasma membrane"/>
    <property type="evidence" value="ECO:0007669"/>
    <property type="project" value="TreeGrafter"/>
</dbReference>
<dbReference type="Gene3D" id="2.40.110.10">
    <property type="entry name" value="Butyryl-CoA Dehydrogenase, subunit A, domain 2"/>
    <property type="match status" value="1"/>
</dbReference>
<dbReference type="InterPro" id="IPR013786">
    <property type="entry name" value="AcylCoA_DH/ox_N"/>
</dbReference>
<keyword evidence="4 6" id="KW-0274">FAD</keyword>
<dbReference type="Pfam" id="PF00441">
    <property type="entry name" value="Acyl-CoA_dh_1"/>
    <property type="match status" value="1"/>
</dbReference>
<evidence type="ECO:0000256" key="4">
    <source>
        <dbReference type="ARBA" id="ARBA00022827"/>
    </source>
</evidence>
<dbReference type="RefSeq" id="WP_145857007.1">
    <property type="nucleotide sequence ID" value="NZ_RPFW01000005.1"/>
</dbReference>
<evidence type="ECO:0000259" key="7">
    <source>
        <dbReference type="Pfam" id="PF00441"/>
    </source>
</evidence>
<keyword evidence="3 6" id="KW-0285">Flavoprotein</keyword>
<evidence type="ECO:0000259" key="8">
    <source>
        <dbReference type="Pfam" id="PF02770"/>
    </source>
</evidence>
<dbReference type="InterPro" id="IPR037069">
    <property type="entry name" value="AcylCoA_DH/ox_N_sf"/>
</dbReference>
<dbReference type="OrthoDB" id="9770681at2"/>
<evidence type="ECO:0000313" key="11">
    <source>
        <dbReference type="Proteomes" id="UP000460272"/>
    </source>
</evidence>
<comment type="caution">
    <text evidence="10">The sequence shown here is derived from an EMBL/GenBank/DDBJ whole genome shotgun (WGS) entry which is preliminary data.</text>
</comment>
<reference evidence="10 11" key="1">
    <citation type="submission" date="2018-11" db="EMBL/GenBank/DDBJ databases">
        <title>Trebonia kvetii gen.nov., sp.nov., a novel acidophilic actinobacterium, and proposal of the new actinobacterial family Treboniaceae fam. nov.</title>
        <authorList>
            <person name="Rapoport D."/>
            <person name="Sagova-Mareckova M."/>
            <person name="Sedlacek I."/>
            <person name="Provaznik J."/>
            <person name="Kralova S."/>
            <person name="Pavlinic D."/>
            <person name="Benes V."/>
            <person name="Kopecky J."/>
        </authorList>
    </citation>
    <scope>NUCLEOTIDE SEQUENCE [LARGE SCALE GENOMIC DNA]</scope>
    <source>
        <strain evidence="10 11">15Tr583</strain>
    </source>
</reference>
<dbReference type="Gene3D" id="1.10.540.10">
    <property type="entry name" value="Acyl-CoA dehydrogenase/oxidase, N-terminal domain"/>
    <property type="match status" value="1"/>
</dbReference>
<gene>
    <name evidence="10" type="ORF">EAS64_25645</name>
</gene>
<feature type="domain" description="Acyl-CoA dehydrogenase/oxidase C-terminal" evidence="7">
    <location>
        <begin position="262"/>
        <end position="372"/>
    </location>
</feature>
<evidence type="ECO:0000259" key="9">
    <source>
        <dbReference type="Pfam" id="PF02771"/>
    </source>
</evidence>
<evidence type="ECO:0000256" key="1">
    <source>
        <dbReference type="ARBA" id="ARBA00001974"/>
    </source>
</evidence>
<organism evidence="10 11">
    <name type="scientific">Trebonia kvetii</name>
    <dbReference type="NCBI Taxonomy" id="2480626"/>
    <lineage>
        <taxon>Bacteria</taxon>
        <taxon>Bacillati</taxon>
        <taxon>Actinomycetota</taxon>
        <taxon>Actinomycetes</taxon>
        <taxon>Streptosporangiales</taxon>
        <taxon>Treboniaceae</taxon>
        <taxon>Trebonia</taxon>
    </lineage>
</organism>
<keyword evidence="11" id="KW-1185">Reference proteome</keyword>
<dbReference type="PANTHER" id="PTHR43292">
    <property type="entry name" value="ACYL-COA DEHYDROGENASE"/>
    <property type="match status" value="1"/>
</dbReference>
<dbReference type="EMBL" id="RPFW01000005">
    <property type="protein sequence ID" value="TVZ02213.1"/>
    <property type="molecule type" value="Genomic_DNA"/>
</dbReference>
<evidence type="ECO:0000256" key="6">
    <source>
        <dbReference type="RuleBase" id="RU362125"/>
    </source>
</evidence>
<protein>
    <submittedName>
        <fullName evidence="10">Acyl-CoA dehydrogenase</fullName>
    </submittedName>
</protein>
<evidence type="ECO:0000313" key="10">
    <source>
        <dbReference type="EMBL" id="TVZ02213.1"/>
    </source>
</evidence>
<dbReference type="PROSITE" id="PS00072">
    <property type="entry name" value="ACYL_COA_DH_1"/>
    <property type="match status" value="1"/>
</dbReference>
<evidence type="ECO:0000256" key="3">
    <source>
        <dbReference type="ARBA" id="ARBA00022630"/>
    </source>
</evidence>
<comment type="cofactor">
    <cofactor evidence="1 6">
        <name>FAD</name>
        <dbReference type="ChEBI" id="CHEBI:57692"/>
    </cofactor>
</comment>
<dbReference type="Pfam" id="PF02771">
    <property type="entry name" value="Acyl-CoA_dh_N"/>
    <property type="match status" value="1"/>
</dbReference>
<dbReference type="Gene3D" id="1.20.140.10">
    <property type="entry name" value="Butyryl-CoA Dehydrogenase, subunit A, domain 3"/>
    <property type="match status" value="1"/>
</dbReference>
<dbReference type="GO" id="GO:0003995">
    <property type="term" value="F:acyl-CoA dehydrogenase activity"/>
    <property type="evidence" value="ECO:0007669"/>
    <property type="project" value="InterPro"/>
</dbReference>
<dbReference type="InterPro" id="IPR009100">
    <property type="entry name" value="AcylCoA_DH/oxidase_NM_dom_sf"/>
</dbReference>
<dbReference type="AlphaFoldDB" id="A0A6P2BYE3"/>
<evidence type="ECO:0000256" key="5">
    <source>
        <dbReference type="ARBA" id="ARBA00023002"/>
    </source>
</evidence>
<dbReference type="GO" id="GO:0050660">
    <property type="term" value="F:flavin adenine dinucleotide binding"/>
    <property type="evidence" value="ECO:0007669"/>
    <property type="project" value="InterPro"/>
</dbReference>
<dbReference type="SUPFAM" id="SSF47203">
    <property type="entry name" value="Acyl-CoA dehydrogenase C-terminal domain-like"/>
    <property type="match status" value="1"/>
</dbReference>
<evidence type="ECO:0000256" key="2">
    <source>
        <dbReference type="ARBA" id="ARBA00009347"/>
    </source>
</evidence>
<proteinExistence type="inferred from homology"/>
<feature type="domain" description="Acyl-CoA oxidase/dehydrogenase middle" evidence="8">
    <location>
        <begin position="125"/>
        <end position="217"/>
    </location>
</feature>
<comment type="similarity">
    <text evidence="2 6">Belongs to the acyl-CoA dehydrogenase family.</text>
</comment>
<dbReference type="SUPFAM" id="SSF56645">
    <property type="entry name" value="Acyl-CoA dehydrogenase NM domain-like"/>
    <property type="match status" value="1"/>
</dbReference>
<dbReference type="Pfam" id="PF02770">
    <property type="entry name" value="Acyl-CoA_dh_M"/>
    <property type="match status" value="1"/>
</dbReference>
<dbReference type="InterPro" id="IPR009075">
    <property type="entry name" value="AcylCo_DH/oxidase_C"/>
</dbReference>
<dbReference type="InterPro" id="IPR046373">
    <property type="entry name" value="Acyl-CoA_Oxase/DH_mid-dom_sf"/>
</dbReference>
<dbReference type="InterPro" id="IPR052161">
    <property type="entry name" value="Mycobact_Acyl-CoA_DH"/>
</dbReference>
<sequence length="374" mass="40384">MRFEPTELTGAELKLQDEVREFLAETLPRGSYAPGLGMTSQWRPDFSRELGRRGWLGMALPAEYGGGRTAVERLVVVEQLLAAGAPVAFHWVADRQSGPTIARFGTEEQKRFFLPKIARGEVSFCIGMSEPDSGSDLASLKTKATKTDGGWLVSGTKVWTSWAATAHYILGLFRTSPERYDGLTQMIIPTDAAGLTIWPITFVDGTSEFCELSFADVFVPDDRVLGEPGRGWAQNTAELVLERGGVDRWMSPFFLAQLALERAAAAADHAAYDLLAGVAARSWGLRGMSLSVARMVDEGLSPAAEAALVKELGTRLEQDLVDALARLAPGPLDAASADGYERLLASALLASPSWTIRGGTNEILRTVIAKGLRP</sequence>
<feature type="domain" description="Acyl-CoA dehydrogenase/oxidase N-terminal" evidence="9">
    <location>
        <begin position="12"/>
        <end position="121"/>
    </location>
</feature>
<dbReference type="InterPro" id="IPR036250">
    <property type="entry name" value="AcylCo_DH-like_C"/>
</dbReference>
<dbReference type="InterPro" id="IPR006091">
    <property type="entry name" value="Acyl-CoA_Oxase/DH_mid-dom"/>
</dbReference>
<accession>A0A6P2BYE3</accession>
<name>A0A6P2BYE3_9ACTN</name>
<keyword evidence="5 6" id="KW-0560">Oxidoreductase</keyword>
<dbReference type="Proteomes" id="UP000460272">
    <property type="component" value="Unassembled WGS sequence"/>
</dbReference>